<dbReference type="Proteomes" id="UP001321473">
    <property type="component" value="Unassembled WGS sequence"/>
</dbReference>
<protein>
    <submittedName>
        <fullName evidence="2">Uncharacterized protein</fullName>
    </submittedName>
</protein>
<gene>
    <name evidence="2" type="ORF">V5799_021733</name>
</gene>
<feature type="compositionally biased region" description="Basic and acidic residues" evidence="1">
    <location>
        <begin position="53"/>
        <end position="74"/>
    </location>
</feature>
<keyword evidence="3" id="KW-1185">Reference proteome</keyword>
<proteinExistence type="predicted"/>
<feature type="compositionally biased region" description="Polar residues" evidence="1">
    <location>
        <begin position="37"/>
        <end position="47"/>
    </location>
</feature>
<evidence type="ECO:0000313" key="2">
    <source>
        <dbReference type="EMBL" id="KAK8788491.1"/>
    </source>
</evidence>
<dbReference type="EMBL" id="JARKHS020000726">
    <property type="protein sequence ID" value="KAK8788491.1"/>
    <property type="molecule type" value="Genomic_DNA"/>
</dbReference>
<feature type="compositionally biased region" description="Basic residues" evidence="1">
    <location>
        <begin position="93"/>
        <end position="104"/>
    </location>
</feature>
<feature type="compositionally biased region" description="Basic and acidic residues" evidence="1">
    <location>
        <begin position="16"/>
        <end position="30"/>
    </location>
</feature>
<sequence length="104" mass="11735">MNWKFEEQPGNVTIDQLRKGHTDDKRHLDPEPEFLPSMQTSPDNETSPDCVPDENKSASPRRDPCVSAPEDKLNTPRIAVPVSLPDPITSRPVRVRRPPSKLDL</sequence>
<reference evidence="2 3" key="1">
    <citation type="journal article" date="2023" name="Arcadia Sci">
        <title>De novo assembly of a long-read Amblyomma americanum tick genome.</title>
        <authorList>
            <person name="Chou S."/>
            <person name="Poskanzer K.E."/>
            <person name="Rollins M."/>
            <person name="Thuy-Boun P.S."/>
        </authorList>
    </citation>
    <scope>NUCLEOTIDE SEQUENCE [LARGE SCALE GENOMIC DNA]</scope>
    <source>
        <strain evidence="2">F_SG_1</strain>
        <tissue evidence="2">Salivary glands</tissue>
    </source>
</reference>
<name>A0AAQ4FP00_AMBAM</name>
<comment type="caution">
    <text evidence="2">The sequence shown here is derived from an EMBL/GenBank/DDBJ whole genome shotgun (WGS) entry which is preliminary data.</text>
</comment>
<evidence type="ECO:0000313" key="3">
    <source>
        <dbReference type="Proteomes" id="UP001321473"/>
    </source>
</evidence>
<evidence type="ECO:0000256" key="1">
    <source>
        <dbReference type="SAM" id="MobiDB-lite"/>
    </source>
</evidence>
<accession>A0AAQ4FP00</accession>
<feature type="region of interest" description="Disordered" evidence="1">
    <location>
        <begin position="1"/>
        <end position="104"/>
    </location>
</feature>
<dbReference type="AlphaFoldDB" id="A0AAQ4FP00"/>
<organism evidence="2 3">
    <name type="scientific">Amblyomma americanum</name>
    <name type="common">Lone star tick</name>
    <dbReference type="NCBI Taxonomy" id="6943"/>
    <lineage>
        <taxon>Eukaryota</taxon>
        <taxon>Metazoa</taxon>
        <taxon>Ecdysozoa</taxon>
        <taxon>Arthropoda</taxon>
        <taxon>Chelicerata</taxon>
        <taxon>Arachnida</taxon>
        <taxon>Acari</taxon>
        <taxon>Parasitiformes</taxon>
        <taxon>Ixodida</taxon>
        <taxon>Ixodoidea</taxon>
        <taxon>Ixodidae</taxon>
        <taxon>Amblyomminae</taxon>
        <taxon>Amblyomma</taxon>
    </lineage>
</organism>